<evidence type="ECO:0000256" key="1">
    <source>
        <dbReference type="ARBA" id="ARBA00008182"/>
    </source>
</evidence>
<gene>
    <name evidence="4" type="ordered locus">Cyan7822_0335</name>
</gene>
<dbReference type="InterPro" id="IPR012128">
    <property type="entry name" value="Phycobilisome_asu/bsu"/>
</dbReference>
<dbReference type="InterPro" id="IPR009050">
    <property type="entry name" value="Globin-like_sf"/>
</dbReference>
<dbReference type="STRING" id="497965.Cyan7822_0335"/>
<evidence type="ECO:0000256" key="3">
    <source>
        <dbReference type="ARBA" id="ARBA00023307"/>
    </source>
</evidence>
<name>E0U645_GLOV7</name>
<accession>E0U645</accession>
<dbReference type="GO" id="GO:0030089">
    <property type="term" value="C:phycobilisome"/>
    <property type="evidence" value="ECO:0007669"/>
    <property type="project" value="InterPro"/>
</dbReference>
<evidence type="ECO:0000256" key="2">
    <source>
        <dbReference type="ARBA" id="ARBA00022991"/>
    </source>
</evidence>
<evidence type="ECO:0000313" key="5">
    <source>
        <dbReference type="Proteomes" id="UP000008206"/>
    </source>
</evidence>
<dbReference type="Pfam" id="PF00502">
    <property type="entry name" value="Phycobilisome"/>
    <property type="match status" value="1"/>
</dbReference>
<keyword evidence="2" id="KW-0157">Chromophore</keyword>
<dbReference type="Proteomes" id="UP000008206">
    <property type="component" value="Chromosome"/>
</dbReference>
<reference evidence="5" key="1">
    <citation type="journal article" date="2011" name="MBio">
        <title>Novel metabolic attributes of the genus Cyanothece, comprising a group of unicellular nitrogen-fixing Cyanobacteria.</title>
        <authorList>
            <person name="Bandyopadhyay A."/>
            <person name="Elvitigala T."/>
            <person name="Welsh E."/>
            <person name="Stockel J."/>
            <person name="Liberton M."/>
            <person name="Min H."/>
            <person name="Sherman L.A."/>
            <person name="Pakrasi H.B."/>
        </authorList>
    </citation>
    <scope>NUCLEOTIDE SEQUENCE [LARGE SCALE GENOMIC DNA]</scope>
    <source>
        <strain evidence="5">PCC 7822</strain>
    </source>
</reference>
<dbReference type="RefSeq" id="WP_013320491.1">
    <property type="nucleotide sequence ID" value="NC_014501.1"/>
</dbReference>
<dbReference type="OrthoDB" id="531025at2"/>
<evidence type="ECO:0000313" key="4">
    <source>
        <dbReference type="EMBL" id="ADN12381.1"/>
    </source>
</evidence>
<comment type="similarity">
    <text evidence="1">Belongs to the phycobiliprotein family.</text>
</comment>
<dbReference type="KEGG" id="cyj:Cyan7822_0335"/>
<evidence type="ECO:0008006" key="6">
    <source>
        <dbReference type="Google" id="ProtNLM"/>
    </source>
</evidence>
<proteinExistence type="inferred from homology"/>
<dbReference type="AlphaFoldDB" id="E0U645"/>
<dbReference type="eggNOG" id="ENOG5032QY1">
    <property type="taxonomic scope" value="Bacteria"/>
</dbReference>
<keyword evidence="3" id="KW-0089">Bile pigment</keyword>
<dbReference type="SUPFAM" id="SSF46458">
    <property type="entry name" value="Globin-like"/>
    <property type="match status" value="1"/>
</dbReference>
<dbReference type="InterPro" id="IPR038719">
    <property type="entry name" value="Phycobilisome_asu/bsu_sf"/>
</dbReference>
<dbReference type="HOGENOM" id="CLU_137322_1_0_3"/>
<dbReference type="Gene3D" id="1.10.490.20">
    <property type="entry name" value="Phycocyanins"/>
    <property type="match status" value="1"/>
</dbReference>
<organism evidence="4 5">
    <name type="scientific">Gloeothece verrucosa (strain PCC 7822)</name>
    <name type="common">Cyanothece sp. (strain PCC 7822)</name>
    <dbReference type="NCBI Taxonomy" id="497965"/>
    <lineage>
        <taxon>Bacteria</taxon>
        <taxon>Bacillati</taxon>
        <taxon>Cyanobacteriota</taxon>
        <taxon>Cyanophyceae</taxon>
        <taxon>Oscillatoriophycideae</taxon>
        <taxon>Chroococcales</taxon>
        <taxon>Aphanothecaceae</taxon>
        <taxon>Gloeothece</taxon>
        <taxon>Gloeothece verrucosa</taxon>
    </lineage>
</organism>
<keyword evidence="5" id="KW-1185">Reference proteome</keyword>
<sequence>MQTDLANLFYAAQDHYLSEGEVTTFKEQVEILRRRVEIYECLRDRELEIFQPVANQLSEAFSQENPKTLELALKHWIAVMRYSAMATLLNNPEYLQHRLLEWLTDIISAHSLQEIETYLYEFLKFRLAEILTLEQLALLNPYLELAKDTLLKSTADAMI</sequence>
<dbReference type="GO" id="GO:0015979">
    <property type="term" value="P:photosynthesis"/>
    <property type="evidence" value="ECO:0007669"/>
    <property type="project" value="InterPro"/>
</dbReference>
<dbReference type="EMBL" id="CP002198">
    <property type="protein sequence ID" value="ADN12381.1"/>
    <property type="molecule type" value="Genomic_DNA"/>
</dbReference>
<protein>
    <recommendedName>
        <fullName evidence="6">Phycobilisome protein</fullName>
    </recommendedName>
</protein>